<protein>
    <submittedName>
        <fullName evidence="2">Anti-repressor protein</fullName>
    </submittedName>
</protein>
<accession>A0ABT9VDK0</accession>
<reference evidence="2 3" key="1">
    <citation type="submission" date="2023-07" db="EMBL/GenBank/DDBJ databases">
        <title>Genomic Encyclopedia of Type Strains, Phase IV (KMG-IV): sequencing the most valuable type-strain genomes for metagenomic binning, comparative biology and taxonomic classification.</title>
        <authorList>
            <person name="Goeker M."/>
        </authorList>
    </citation>
    <scope>NUCLEOTIDE SEQUENCE [LARGE SCALE GENOMIC DNA]</scope>
    <source>
        <strain evidence="2 3">DSM 16460</strain>
    </source>
</reference>
<dbReference type="SMART" id="SM01040">
    <property type="entry name" value="Bro-N"/>
    <property type="match status" value="1"/>
</dbReference>
<dbReference type="PROSITE" id="PS51750">
    <property type="entry name" value="BRO_N"/>
    <property type="match status" value="1"/>
</dbReference>
<name>A0ABT9VDK0_9BACI</name>
<keyword evidence="3" id="KW-1185">Reference proteome</keyword>
<evidence type="ECO:0000313" key="3">
    <source>
        <dbReference type="Proteomes" id="UP001224359"/>
    </source>
</evidence>
<feature type="domain" description="Bro-N" evidence="1">
    <location>
        <begin position="1"/>
        <end position="104"/>
    </location>
</feature>
<dbReference type="InterPro" id="IPR003497">
    <property type="entry name" value="BRO_N_domain"/>
</dbReference>
<dbReference type="PANTHER" id="PTHR36180:SF2">
    <property type="entry name" value="BRO FAMILY PROTEIN"/>
    <property type="match status" value="1"/>
</dbReference>
<organism evidence="2 3">
    <name type="scientific">Alkalibacillus salilacus</name>
    <dbReference type="NCBI Taxonomy" id="284582"/>
    <lineage>
        <taxon>Bacteria</taxon>
        <taxon>Bacillati</taxon>
        <taxon>Bacillota</taxon>
        <taxon>Bacilli</taxon>
        <taxon>Bacillales</taxon>
        <taxon>Bacillaceae</taxon>
        <taxon>Alkalibacillus</taxon>
    </lineage>
</organism>
<evidence type="ECO:0000313" key="2">
    <source>
        <dbReference type="EMBL" id="MDQ0159001.1"/>
    </source>
</evidence>
<dbReference type="InterPro" id="IPR005039">
    <property type="entry name" value="Ant_C"/>
</dbReference>
<gene>
    <name evidence="2" type="ORF">J2S77_000965</name>
</gene>
<dbReference type="Pfam" id="PF03374">
    <property type="entry name" value="ANT"/>
    <property type="match status" value="1"/>
</dbReference>
<dbReference type="EMBL" id="JAUSTQ010000003">
    <property type="protein sequence ID" value="MDQ0159001.1"/>
    <property type="molecule type" value="Genomic_DNA"/>
</dbReference>
<comment type="caution">
    <text evidence="2">The sequence shown here is derived from an EMBL/GenBank/DDBJ whole genome shotgun (WGS) entry which is preliminary data.</text>
</comment>
<proteinExistence type="predicted"/>
<dbReference type="Pfam" id="PF02498">
    <property type="entry name" value="Bro-N"/>
    <property type="match status" value="1"/>
</dbReference>
<evidence type="ECO:0000259" key="1">
    <source>
        <dbReference type="PROSITE" id="PS51750"/>
    </source>
</evidence>
<dbReference type="RefSeq" id="WP_306975148.1">
    <property type="nucleotide sequence ID" value="NZ_JAUSTQ010000003.1"/>
</dbReference>
<dbReference type="Proteomes" id="UP001224359">
    <property type="component" value="Unassembled WGS sequence"/>
</dbReference>
<sequence>MNELTKIFDGQELRIIEMDNEPWFVLYDLVNILELSNSRMVKKRLGDDVSTTYPISDSMGRTQQATIVNEDGLYDVILDSRKPEAKQFRKWVTSEVIPSIRKHGTYMTPETIEQALTDPDTIIKIATDLKEEKSKRAKAESQIEADKPYTNFGRIVSNSNATVSIGAFAKMLYDEHGIVIGRNRLFSWLRDNGYLIKSGREKNVPKQKYIEQGLFDTKVTVISKTDQDIEKATALITGKGQVRIAQELLETYESFK</sequence>
<dbReference type="PANTHER" id="PTHR36180">
    <property type="entry name" value="DNA-BINDING PROTEIN-RELATED-RELATED"/>
    <property type="match status" value="1"/>
</dbReference>